<dbReference type="PROSITE" id="PS51186">
    <property type="entry name" value="GNAT"/>
    <property type="match status" value="1"/>
</dbReference>
<evidence type="ECO:0000256" key="2">
    <source>
        <dbReference type="ARBA" id="ARBA00023315"/>
    </source>
</evidence>
<dbReference type="InterPro" id="IPR051531">
    <property type="entry name" value="N-acetyltransferase"/>
</dbReference>
<dbReference type="GO" id="GO:0005737">
    <property type="term" value="C:cytoplasm"/>
    <property type="evidence" value="ECO:0007669"/>
    <property type="project" value="TreeGrafter"/>
</dbReference>
<gene>
    <name evidence="5" type="ORF">AVDCRST_MAG59-3905</name>
</gene>
<feature type="domain" description="N-acetyltransferase" evidence="4">
    <location>
        <begin position="12"/>
        <end position="183"/>
    </location>
</feature>
<sequence length="189" mass="20928">MAEGPTIASERLVLRLLEPDDVPAVVAFHVANAGHLAPTSPERRPDFFTDAHWRRQVALDGEDAAHDWAVRLFLFPKDALGSVVGQLSLNNIVRGAAFWCDLGYALAADRQGQGLMAEAVLAAVRFAFDDLALHRVRAAYLPTNERSGRLLRRLGFVVEGYARDYLLIQGRWQDQILVGLTNPEWQPSG</sequence>
<keyword evidence="2 5" id="KW-0012">Acyltransferase</keyword>
<dbReference type="GO" id="GO:0008999">
    <property type="term" value="F:protein-N-terminal-alanine acetyltransferase activity"/>
    <property type="evidence" value="ECO:0007669"/>
    <property type="project" value="TreeGrafter"/>
</dbReference>
<evidence type="ECO:0000313" key="5">
    <source>
        <dbReference type="EMBL" id="CAA9574249.1"/>
    </source>
</evidence>
<organism evidence="5">
    <name type="scientific">uncultured Thermomicrobiales bacterium</name>
    <dbReference type="NCBI Taxonomy" id="1645740"/>
    <lineage>
        <taxon>Bacteria</taxon>
        <taxon>Pseudomonadati</taxon>
        <taxon>Thermomicrobiota</taxon>
        <taxon>Thermomicrobia</taxon>
        <taxon>Thermomicrobiales</taxon>
        <taxon>environmental samples</taxon>
    </lineage>
</organism>
<evidence type="ECO:0000256" key="3">
    <source>
        <dbReference type="ARBA" id="ARBA00038502"/>
    </source>
</evidence>
<reference evidence="5" key="1">
    <citation type="submission" date="2020-02" db="EMBL/GenBank/DDBJ databases">
        <authorList>
            <person name="Meier V. D."/>
        </authorList>
    </citation>
    <scope>NUCLEOTIDE SEQUENCE</scope>
    <source>
        <strain evidence="5">AVDCRST_MAG59</strain>
    </source>
</reference>
<dbReference type="Pfam" id="PF13302">
    <property type="entry name" value="Acetyltransf_3"/>
    <property type="match status" value="1"/>
</dbReference>
<dbReference type="EC" id="2.3.1.128" evidence="5"/>
<dbReference type="PANTHER" id="PTHR43792:SF8">
    <property type="entry name" value="[RIBOSOMAL PROTEIN US5]-ALANINE N-ACETYLTRANSFERASE"/>
    <property type="match status" value="1"/>
</dbReference>
<name>A0A6J4VB30_9BACT</name>
<evidence type="ECO:0000256" key="1">
    <source>
        <dbReference type="ARBA" id="ARBA00022679"/>
    </source>
</evidence>
<proteinExistence type="inferred from homology"/>
<dbReference type="InterPro" id="IPR000182">
    <property type="entry name" value="GNAT_dom"/>
</dbReference>
<evidence type="ECO:0000259" key="4">
    <source>
        <dbReference type="PROSITE" id="PS51186"/>
    </source>
</evidence>
<dbReference type="EMBL" id="CADCWF010000279">
    <property type="protein sequence ID" value="CAA9574249.1"/>
    <property type="molecule type" value="Genomic_DNA"/>
</dbReference>
<accession>A0A6J4VB30</accession>
<dbReference type="InterPro" id="IPR016181">
    <property type="entry name" value="Acyl_CoA_acyltransferase"/>
</dbReference>
<dbReference type="Gene3D" id="3.40.630.30">
    <property type="match status" value="1"/>
</dbReference>
<dbReference type="PANTHER" id="PTHR43792">
    <property type="entry name" value="GNAT FAMILY, PUTATIVE (AFU_ORTHOLOGUE AFUA_3G00765)-RELATED-RELATED"/>
    <property type="match status" value="1"/>
</dbReference>
<dbReference type="AlphaFoldDB" id="A0A6J4VB30"/>
<keyword evidence="1 5" id="KW-0808">Transferase</keyword>
<protein>
    <submittedName>
        <fullName evidence="5">Ribosomal-protein-S5p-alanine acetyltransferase</fullName>
        <ecNumber evidence="5">2.3.1.128</ecNumber>
    </submittedName>
</protein>
<dbReference type="SUPFAM" id="SSF55729">
    <property type="entry name" value="Acyl-CoA N-acyltransferases (Nat)"/>
    <property type="match status" value="1"/>
</dbReference>
<comment type="similarity">
    <text evidence="3">Belongs to the acetyltransferase family. RimJ subfamily.</text>
</comment>